<reference evidence="1" key="2">
    <citation type="submission" date="2023-04" db="EMBL/GenBank/DDBJ databases">
        <authorList>
            <person name="Bruccoleri R.E."/>
            <person name="Oakeley E.J."/>
            <person name="Faust A.-M."/>
            <person name="Dessus-Babus S."/>
            <person name="Altorfer M."/>
            <person name="Burckhardt D."/>
            <person name="Oertli M."/>
            <person name="Naumann U."/>
            <person name="Petersen F."/>
            <person name="Wong J."/>
        </authorList>
    </citation>
    <scope>NUCLEOTIDE SEQUENCE</scope>
    <source>
        <strain evidence="1">GSM-AAB239-AS_SAM_17_03QT</strain>
        <tissue evidence="1">Leaf</tissue>
    </source>
</reference>
<protein>
    <submittedName>
        <fullName evidence="1">Fibroin heavy chain</fullName>
    </submittedName>
</protein>
<dbReference type="AlphaFoldDB" id="A0AAX6H8D3"/>
<evidence type="ECO:0000313" key="2">
    <source>
        <dbReference type="Proteomes" id="UP001140949"/>
    </source>
</evidence>
<name>A0AAX6H8D3_IRIPA</name>
<reference evidence="1" key="1">
    <citation type="journal article" date="2023" name="GigaByte">
        <title>Genome assembly of the bearded iris, Iris pallida Lam.</title>
        <authorList>
            <person name="Bruccoleri R.E."/>
            <person name="Oakeley E.J."/>
            <person name="Faust A.M.E."/>
            <person name="Altorfer M."/>
            <person name="Dessus-Babus S."/>
            <person name="Burckhardt D."/>
            <person name="Oertli M."/>
            <person name="Naumann U."/>
            <person name="Petersen F."/>
            <person name="Wong J."/>
        </authorList>
    </citation>
    <scope>NUCLEOTIDE SEQUENCE</scope>
    <source>
        <strain evidence="1">GSM-AAB239-AS_SAM_17_03QT</strain>
    </source>
</reference>
<accession>A0AAX6H8D3</accession>
<gene>
    <name evidence="1" type="ORF">M6B38_325695</name>
</gene>
<proteinExistence type="predicted"/>
<organism evidence="1 2">
    <name type="scientific">Iris pallida</name>
    <name type="common">Sweet iris</name>
    <dbReference type="NCBI Taxonomy" id="29817"/>
    <lineage>
        <taxon>Eukaryota</taxon>
        <taxon>Viridiplantae</taxon>
        <taxon>Streptophyta</taxon>
        <taxon>Embryophyta</taxon>
        <taxon>Tracheophyta</taxon>
        <taxon>Spermatophyta</taxon>
        <taxon>Magnoliopsida</taxon>
        <taxon>Liliopsida</taxon>
        <taxon>Asparagales</taxon>
        <taxon>Iridaceae</taxon>
        <taxon>Iridoideae</taxon>
        <taxon>Irideae</taxon>
        <taxon>Iris</taxon>
    </lineage>
</organism>
<sequence length="119" mass="13783">MLFGVQQTPIHRRRVGAVIVVQDHLKISGIHVLIQDMAYYFLMIIVETGDRYRLRWLVTMEGDGHLIDLVQSENTRGVGSYERGDFYSTLIFWCKLKSGGRNWVLYFAEPRLLGGMQFS</sequence>
<comment type="caution">
    <text evidence="1">The sequence shown here is derived from an EMBL/GenBank/DDBJ whole genome shotgun (WGS) entry which is preliminary data.</text>
</comment>
<dbReference type="EMBL" id="JANAVB010011601">
    <property type="protein sequence ID" value="KAJ6836982.1"/>
    <property type="molecule type" value="Genomic_DNA"/>
</dbReference>
<keyword evidence="2" id="KW-1185">Reference proteome</keyword>
<evidence type="ECO:0000313" key="1">
    <source>
        <dbReference type="EMBL" id="KAJ6836982.1"/>
    </source>
</evidence>
<dbReference type="Proteomes" id="UP001140949">
    <property type="component" value="Unassembled WGS sequence"/>
</dbReference>